<dbReference type="SMART" id="SM00347">
    <property type="entry name" value="HTH_MARR"/>
    <property type="match status" value="1"/>
</dbReference>
<dbReference type="Pfam" id="PF12802">
    <property type="entry name" value="MarR_2"/>
    <property type="match status" value="1"/>
</dbReference>
<comment type="caution">
    <text evidence="2">The sequence shown here is derived from an EMBL/GenBank/DDBJ whole genome shotgun (WGS) entry which is preliminary data.</text>
</comment>
<dbReference type="PANTHER" id="PTHR33164">
    <property type="entry name" value="TRANSCRIPTIONAL REGULATOR, MARR FAMILY"/>
    <property type="match status" value="1"/>
</dbReference>
<evidence type="ECO:0000313" key="3">
    <source>
        <dbReference type="Proteomes" id="UP001156903"/>
    </source>
</evidence>
<dbReference type="InterPro" id="IPR039422">
    <property type="entry name" value="MarR/SlyA-like"/>
</dbReference>
<dbReference type="EMBL" id="BSPB01000027">
    <property type="protein sequence ID" value="GLS15532.1"/>
    <property type="molecule type" value="Genomic_DNA"/>
</dbReference>
<sequence>MLDAVHELMHLARSRMRQLMVGAGHTLGPMEGRALAFFVRQPGSTLSDLVAHAGRDKGQLARLVGSLRDLGLLESRPDEADRRVSRLYPTAAALDIHQRVGAIRRQVAQQAVAPLSAAERVQLADLLERMNRQLRP</sequence>
<name>A0ABQ6C796_9BURK</name>
<accession>A0ABQ6C796</accession>
<gene>
    <name evidence="2" type="ORF">GCM10007935_29680</name>
</gene>
<evidence type="ECO:0000313" key="2">
    <source>
        <dbReference type="EMBL" id="GLS15532.1"/>
    </source>
</evidence>
<dbReference type="InterPro" id="IPR036388">
    <property type="entry name" value="WH-like_DNA-bd_sf"/>
</dbReference>
<dbReference type="SUPFAM" id="SSF46785">
    <property type="entry name" value="Winged helix' DNA-binding domain"/>
    <property type="match status" value="1"/>
</dbReference>
<evidence type="ECO:0000259" key="1">
    <source>
        <dbReference type="PROSITE" id="PS50995"/>
    </source>
</evidence>
<reference evidence="3" key="1">
    <citation type="journal article" date="2019" name="Int. J. Syst. Evol. Microbiol.">
        <title>The Global Catalogue of Microorganisms (GCM) 10K type strain sequencing project: providing services to taxonomists for standard genome sequencing and annotation.</title>
        <authorList>
            <consortium name="The Broad Institute Genomics Platform"/>
            <consortium name="The Broad Institute Genome Sequencing Center for Infectious Disease"/>
            <person name="Wu L."/>
            <person name="Ma J."/>
        </authorList>
    </citation>
    <scope>NUCLEOTIDE SEQUENCE [LARGE SCALE GENOMIC DNA]</scope>
    <source>
        <strain evidence="3">NBRC 109341</strain>
    </source>
</reference>
<proteinExistence type="predicted"/>
<dbReference type="InterPro" id="IPR036390">
    <property type="entry name" value="WH_DNA-bd_sf"/>
</dbReference>
<dbReference type="PANTHER" id="PTHR33164:SF57">
    <property type="entry name" value="MARR-FAMILY TRANSCRIPTIONAL REGULATOR"/>
    <property type="match status" value="1"/>
</dbReference>
<protein>
    <recommendedName>
        <fullName evidence="1">HTH marR-type domain-containing protein</fullName>
    </recommendedName>
</protein>
<organism evidence="2 3">
    <name type="scientific">Hydrogenophaga electricum</name>
    <dbReference type="NCBI Taxonomy" id="1230953"/>
    <lineage>
        <taxon>Bacteria</taxon>
        <taxon>Pseudomonadati</taxon>
        <taxon>Pseudomonadota</taxon>
        <taxon>Betaproteobacteria</taxon>
        <taxon>Burkholderiales</taxon>
        <taxon>Comamonadaceae</taxon>
        <taxon>Hydrogenophaga</taxon>
    </lineage>
</organism>
<keyword evidence="3" id="KW-1185">Reference proteome</keyword>
<dbReference type="Gene3D" id="1.10.10.10">
    <property type="entry name" value="Winged helix-like DNA-binding domain superfamily/Winged helix DNA-binding domain"/>
    <property type="match status" value="1"/>
</dbReference>
<feature type="domain" description="HTH marR-type" evidence="1">
    <location>
        <begin position="1"/>
        <end position="132"/>
    </location>
</feature>
<dbReference type="PROSITE" id="PS50995">
    <property type="entry name" value="HTH_MARR_2"/>
    <property type="match status" value="1"/>
</dbReference>
<dbReference type="InterPro" id="IPR000835">
    <property type="entry name" value="HTH_MarR-typ"/>
</dbReference>
<dbReference type="Proteomes" id="UP001156903">
    <property type="component" value="Unassembled WGS sequence"/>
</dbReference>